<reference evidence="2" key="2">
    <citation type="submission" date="2025-09" db="UniProtKB">
        <authorList>
            <consortium name="Ensembl"/>
        </authorList>
    </citation>
    <scope>IDENTIFICATION</scope>
</reference>
<feature type="region of interest" description="Disordered" evidence="1">
    <location>
        <begin position="14"/>
        <end position="33"/>
    </location>
</feature>
<dbReference type="GeneTree" id="ENSGT00910000146759"/>
<evidence type="ECO:0000313" key="3">
    <source>
        <dbReference type="Proteomes" id="UP000694561"/>
    </source>
</evidence>
<evidence type="ECO:0000256" key="1">
    <source>
        <dbReference type="SAM" id="MobiDB-lite"/>
    </source>
</evidence>
<dbReference type="Ensembl" id="ENSMMNT00015020804.1">
    <property type="protein sequence ID" value="ENSMMNP00015018939.1"/>
    <property type="gene ID" value="ENSMMNG00015013915.1"/>
</dbReference>
<dbReference type="Proteomes" id="UP000694561">
    <property type="component" value="Unplaced"/>
</dbReference>
<reference evidence="2" key="1">
    <citation type="submission" date="2025-08" db="UniProtKB">
        <authorList>
            <consortium name="Ensembl"/>
        </authorList>
    </citation>
    <scope>IDENTIFICATION</scope>
</reference>
<sequence length="66" mass="6897">MLFANGALRVRGRHPPLAPSAAKATVSPTGADLESGPGHFSLRVYGYAAKKAGAGPMISHTWQPRL</sequence>
<protein>
    <submittedName>
        <fullName evidence="2">Uncharacterized protein</fullName>
    </submittedName>
</protein>
<name>A0A8C6BTR5_MONMO</name>
<organism evidence="2 3">
    <name type="scientific">Monodon monoceros</name>
    <name type="common">Narwhal</name>
    <name type="synonym">Ceratodon monodon</name>
    <dbReference type="NCBI Taxonomy" id="40151"/>
    <lineage>
        <taxon>Eukaryota</taxon>
        <taxon>Metazoa</taxon>
        <taxon>Chordata</taxon>
        <taxon>Craniata</taxon>
        <taxon>Vertebrata</taxon>
        <taxon>Euteleostomi</taxon>
        <taxon>Mammalia</taxon>
        <taxon>Eutheria</taxon>
        <taxon>Laurasiatheria</taxon>
        <taxon>Artiodactyla</taxon>
        <taxon>Whippomorpha</taxon>
        <taxon>Cetacea</taxon>
        <taxon>Odontoceti</taxon>
        <taxon>Monodontidae</taxon>
        <taxon>Monodon</taxon>
    </lineage>
</organism>
<dbReference type="AlphaFoldDB" id="A0A8C6BTR5"/>
<accession>A0A8C6BTR5</accession>
<proteinExistence type="predicted"/>
<evidence type="ECO:0000313" key="2">
    <source>
        <dbReference type="Ensembl" id="ENSMMNP00015018939.1"/>
    </source>
</evidence>
<keyword evidence="3" id="KW-1185">Reference proteome</keyword>